<keyword evidence="6 9" id="KW-0175">Coiled coil</keyword>
<feature type="compositionally biased region" description="Low complexity" evidence="10">
    <location>
        <begin position="451"/>
        <end position="478"/>
    </location>
</feature>
<evidence type="ECO:0000256" key="7">
    <source>
        <dbReference type="ARBA" id="ARBA00023212"/>
    </source>
</evidence>
<dbReference type="PANTHER" id="PTHR31477:SF1">
    <property type="entry name" value="CENTROSOMAL PROTEIN OF 44 KDA"/>
    <property type="match status" value="1"/>
</dbReference>
<evidence type="ECO:0000313" key="12">
    <source>
        <dbReference type="EMBL" id="KNE68088.1"/>
    </source>
</evidence>
<dbReference type="AlphaFoldDB" id="A0A0L0SZX7"/>
<feature type="coiled-coil region" evidence="9">
    <location>
        <begin position="356"/>
        <end position="404"/>
    </location>
</feature>
<keyword evidence="13" id="KW-1185">Reference proteome</keyword>
<name>A0A0L0SZX7_ALLM3</name>
<dbReference type="InterPro" id="IPR033603">
    <property type="entry name" value="CEP44"/>
</dbReference>
<reference evidence="13" key="2">
    <citation type="submission" date="2009-11" db="EMBL/GenBank/DDBJ databases">
        <title>The Genome Sequence of Allomyces macrogynus strain ATCC 38327.</title>
        <authorList>
            <consortium name="The Broad Institute Genome Sequencing Platform"/>
            <person name="Russ C."/>
            <person name="Cuomo C."/>
            <person name="Shea T."/>
            <person name="Young S.K."/>
            <person name="Zeng Q."/>
            <person name="Koehrsen M."/>
            <person name="Haas B."/>
            <person name="Borodovsky M."/>
            <person name="Guigo R."/>
            <person name="Alvarado L."/>
            <person name="Berlin A."/>
            <person name="Borenstein D."/>
            <person name="Chen Z."/>
            <person name="Engels R."/>
            <person name="Freedman E."/>
            <person name="Gellesch M."/>
            <person name="Goldberg J."/>
            <person name="Griggs A."/>
            <person name="Gujja S."/>
            <person name="Heiman D."/>
            <person name="Hepburn T."/>
            <person name="Howarth C."/>
            <person name="Jen D."/>
            <person name="Larson L."/>
            <person name="Lewis B."/>
            <person name="Mehta T."/>
            <person name="Park D."/>
            <person name="Pearson M."/>
            <person name="Roberts A."/>
            <person name="Saif S."/>
            <person name="Shenoy N."/>
            <person name="Sisk P."/>
            <person name="Stolte C."/>
            <person name="Sykes S."/>
            <person name="Walk T."/>
            <person name="White J."/>
            <person name="Yandava C."/>
            <person name="Burger G."/>
            <person name="Gray M.W."/>
            <person name="Holland P.W.H."/>
            <person name="King N."/>
            <person name="Lang F.B.F."/>
            <person name="Roger A.J."/>
            <person name="Ruiz-Trillo I."/>
            <person name="Lander E."/>
            <person name="Nusbaum C."/>
        </authorList>
    </citation>
    <scope>NUCLEOTIDE SEQUENCE [LARGE SCALE GENOMIC DNA]</scope>
    <source>
        <strain evidence="13">ATCC 38327</strain>
    </source>
</reference>
<feature type="domain" description="Centrosomal CEP44" evidence="11">
    <location>
        <begin position="71"/>
        <end position="195"/>
    </location>
</feature>
<organism evidence="12 13">
    <name type="scientific">Allomyces macrogynus (strain ATCC 38327)</name>
    <name type="common">Allomyces javanicus var. macrogynus</name>
    <dbReference type="NCBI Taxonomy" id="578462"/>
    <lineage>
        <taxon>Eukaryota</taxon>
        <taxon>Fungi</taxon>
        <taxon>Fungi incertae sedis</taxon>
        <taxon>Blastocladiomycota</taxon>
        <taxon>Blastocladiomycetes</taxon>
        <taxon>Blastocladiales</taxon>
        <taxon>Blastocladiaceae</taxon>
        <taxon>Allomyces</taxon>
    </lineage>
</organism>
<dbReference type="InterPro" id="IPR029157">
    <property type="entry name" value="CEP44_CC"/>
</dbReference>
<dbReference type="VEuPathDB" id="FungiDB:AMAG_13257"/>
<sequence>MCLTWTNGQTFSCFSVLTCASQISTSSTTTSSIAHHPSSARDLAHNTRPIRADQFEPTATKSTMQVGSTGDIRNLLMRLYRDLRAIKYPGRPEPADLCAGLSAVYLPIIHYVLLDAFPRVAQDLVGNNQYTMHGKRDRRFLDAVYRVLRDLFAYKPALTRDQFFHHGFAARKLLFLLDMIELVRNRARDLDRLAKLHAPVSAATVTAVTSTSARSGTGARSSSSSAPSMTHLAHQIEAATAAAAEACRDDISYTLPVPAQSAPAPSSPPRRGAHVSSSSSEDDENEDERDDEDHVAARHRVDPLFATVDELREMDAAAPRPDGDGMRWSDLHKVLAYVQASLTTLEATLRVMQGRLDAVEGAQASAKERAKAAEAERERLVAQNEALKLENESLAKEVATLKMAMQRREPVFSALGARQPPPPATAAASTTAPPPNRPLFSFASPPPPAPARSVAPARPTAPASTAPTRPTGPAPAASVQSQLNDAKAIRDAIAHRLQSTQALMQGLQRLSSATTSPVK</sequence>
<dbReference type="OrthoDB" id="259598at2759"/>
<dbReference type="PANTHER" id="PTHR31477">
    <property type="entry name" value="CENTROSOMAL PROTEIN OF 44 KDA"/>
    <property type="match status" value="1"/>
</dbReference>
<dbReference type="GO" id="GO:0030496">
    <property type="term" value="C:midbody"/>
    <property type="evidence" value="ECO:0007669"/>
    <property type="project" value="UniProtKB-SubCell"/>
</dbReference>
<evidence type="ECO:0000256" key="1">
    <source>
        <dbReference type="ARBA" id="ARBA00004114"/>
    </source>
</evidence>
<evidence type="ECO:0000256" key="6">
    <source>
        <dbReference type="ARBA" id="ARBA00023054"/>
    </source>
</evidence>
<feature type="region of interest" description="Disordered" evidence="10">
    <location>
        <begin position="29"/>
        <end position="48"/>
    </location>
</feature>
<reference evidence="12 13" key="1">
    <citation type="submission" date="2009-11" db="EMBL/GenBank/DDBJ databases">
        <title>Annotation of Allomyces macrogynus ATCC 38327.</title>
        <authorList>
            <consortium name="The Broad Institute Genome Sequencing Platform"/>
            <person name="Russ C."/>
            <person name="Cuomo C."/>
            <person name="Burger G."/>
            <person name="Gray M.W."/>
            <person name="Holland P.W.H."/>
            <person name="King N."/>
            <person name="Lang F.B.F."/>
            <person name="Roger A.J."/>
            <person name="Ruiz-Trillo I."/>
            <person name="Young S.K."/>
            <person name="Zeng Q."/>
            <person name="Gargeya S."/>
            <person name="Fitzgerald M."/>
            <person name="Haas B."/>
            <person name="Abouelleil A."/>
            <person name="Alvarado L."/>
            <person name="Arachchi H.M."/>
            <person name="Berlin A."/>
            <person name="Chapman S.B."/>
            <person name="Gearin G."/>
            <person name="Goldberg J."/>
            <person name="Griggs A."/>
            <person name="Gujja S."/>
            <person name="Hansen M."/>
            <person name="Heiman D."/>
            <person name="Howarth C."/>
            <person name="Larimer J."/>
            <person name="Lui A."/>
            <person name="MacDonald P.J.P."/>
            <person name="McCowen C."/>
            <person name="Montmayeur A."/>
            <person name="Murphy C."/>
            <person name="Neiman D."/>
            <person name="Pearson M."/>
            <person name="Priest M."/>
            <person name="Roberts A."/>
            <person name="Saif S."/>
            <person name="Shea T."/>
            <person name="Sisk P."/>
            <person name="Stolte C."/>
            <person name="Sykes S."/>
            <person name="Wortman J."/>
            <person name="Nusbaum C."/>
            <person name="Birren B."/>
        </authorList>
    </citation>
    <scope>NUCLEOTIDE SEQUENCE [LARGE SCALE GENOMIC DNA]</scope>
    <source>
        <strain evidence="12 13">ATCC 38327</strain>
    </source>
</reference>
<comment type="function">
    <text evidence="8">Centriole-enriched microtubule-binding protein involved in centriole biogenesis. In collaboration with CEP295 and POC1B, is required for the centriole-to-centrosome conversion by ensuring the formation of bona fide centriole wall. Functions as a linker component that maintains centrosome cohesion. Associates with CROCC and regulates its stability and localization to the centrosome.</text>
</comment>
<feature type="region of interest" description="Disordered" evidence="10">
    <location>
        <begin position="207"/>
        <end position="230"/>
    </location>
</feature>
<feature type="compositionally biased region" description="Low complexity" evidence="10">
    <location>
        <begin position="207"/>
        <end position="228"/>
    </location>
</feature>
<proteinExistence type="predicted"/>
<evidence type="ECO:0000259" key="11">
    <source>
        <dbReference type="Pfam" id="PF15007"/>
    </source>
</evidence>
<feature type="compositionally biased region" description="Acidic residues" evidence="10">
    <location>
        <begin position="280"/>
        <end position="291"/>
    </location>
</feature>
<dbReference type="EMBL" id="GG745355">
    <property type="protein sequence ID" value="KNE68088.1"/>
    <property type="molecule type" value="Genomic_DNA"/>
</dbReference>
<dbReference type="eggNOG" id="ENOG502R3RQ">
    <property type="taxonomic scope" value="Eukaryota"/>
</dbReference>
<comment type="subcellular location">
    <subcellularLocation>
        <location evidence="1">Cytoplasm</location>
        <location evidence="1">Cytoskeleton</location>
        <location evidence="1">Microtubule organizing center</location>
        <location evidence="1">Centrosome</location>
        <location evidence="1">Centriole</location>
    </subcellularLocation>
    <subcellularLocation>
        <location evidence="3">Cytoplasm</location>
        <location evidence="3">Cytoskeleton</location>
        <location evidence="3">Spindle pole</location>
    </subcellularLocation>
    <subcellularLocation>
        <location evidence="2">Midbody</location>
    </subcellularLocation>
</comment>
<evidence type="ECO:0000256" key="5">
    <source>
        <dbReference type="ARBA" id="ARBA00022490"/>
    </source>
</evidence>
<evidence type="ECO:0000256" key="9">
    <source>
        <dbReference type="SAM" id="Coils"/>
    </source>
</evidence>
<dbReference type="Pfam" id="PF15007">
    <property type="entry name" value="CEP44"/>
    <property type="match status" value="1"/>
</dbReference>
<protein>
    <recommendedName>
        <fullName evidence="4">Centrosomal protein of 44 kDa</fullName>
    </recommendedName>
</protein>
<evidence type="ECO:0000313" key="13">
    <source>
        <dbReference type="Proteomes" id="UP000054350"/>
    </source>
</evidence>
<keyword evidence="7" id="KW-0206">Cytoskeleton</keyword>
<evidence type="ECO:0000256" key="2">
    <source>
        <dbReference type="ARBA" id="ARBA00004214"/>
    </source>
</evidence>
<evidence type="ECO:0000256" key="3">
    <source>
        <dbReference type="ARBA" id="ARBA00004647"/>
    </source>
</evidence>
<dbReference type="GO" id="GO:0000922">
    <property type="term" value="C:spindle pole"/>
    <property type="evidence" value="ECO:0007669"/>
    <property type="project" value="UniProtKB-SubCell"/>
</dbReference>
<feature type="region of interest" description="Disordered" evidence="10">
    <location>
        <begin position="256"/>
        <end position="297"/>
    </location>
</feature>
<gene>
    <name evidence="12" type="ORF">AMAG_13257</name>
</gene>
<evidence type="ECO:0000256" key="10">
    <source>
        <dbReference type="SAM" id="MobiDB-lite"/>
    </source>
</evidence>
<feature type="region of interest" description="Disordered" evidence="10">
    <location>
        <begin position="414"/>
        <end position="483"/>
    </location>
</feature>
<dbReference type="Proteomes" id="UP000054350">
    <property type="component" value="Unassembled WGS sequence"/>
</dbReference>
<dbReference type="STRING" id="578462.A0A0L0SZX7"/>
<evidence type="ECO:0000256" key="8">
    <source>
        <dbReference type="ARBA" id="ARBA00046235"/>
    </source>
</evidence>
<keyword evidence="5" id="KW-0963">Cytoplasm</keyword>
<accession>A0A0L0SZX7</accession>
<evidence type="ECO:0000256" key="4">
    <source>
        <dbReference type="ARBA" id="ARBA00014053"/>
    </source>
</evidence>
<dbReference type="GO" id="GO:0005814">
    <property type="term" value="C:centriole"/>
    <property type="evidence" value="ECO:0007669"/>
    <property type="project" value="UniProtKB-SubCell"/>
</dbReference>